<evidence type="ECO:0000256" key="15">
    <source>
        <dbReference type="ARBA" id="ARBA00023136"/>
    </source>
</evidence>
<dbReference type="Gene3D" id="3.40.1690.20">
    <property type="match status" value="1"/>
</dbReference>
<evidence type="ECO:0000256" key="9">
    <source>
        <dbReference type="ARBA" id="ARBA00022801"/>
    </source>
</evidence>
<dbReference type="GeneID" id="36514030"/>
<keyword evidence="8" id="KW-0547">Nucleotide-binding</keyword>
<evidence type="ECO:0000256" key="18">
    <source>
        <dbReference type="SAM" id="MobiDB-lite"/>
    </source>
</evidence>
<keyword evidence="10" id="KW-0862">Zinc</keyword>
<dbReference type="OrthoDB" id="1413014at2759"/>
<dbReference type="InterPro" id="IPR005936">
    <property type="entry name" value="FtsH"/>
</dbReference>
<comment type="catalytic activity">
    <reaction evidence="16">
        <text>ATP + H2O = ADP + phosphate + H(+)</text>
        <dbReference type="Rhea" id="RHEA:13065"/>
        <dbReference type="ChEBI" id="CHEBI:15377"/>
        <dbReference type="ChEBI" id="CHEBI:15378"/>
        <dbReference type="ChEBI" id="CHEBI:30616"/>
        <dbReference type="ChEBI" id="CHEBI:43474"/>
        <dbReference type="ChEBI" id="CHEBI:456216"/>
    </reaction>
    <physiologicalReaction direction="left-to-right" evidence="16">
        <dbReference type="Rhea" id="RHEA:13066"/>
    </physiologicalReaction>
</comment>
<dbReference type="GO" id="GO:0140567">
    <property type="term" value="F:membrane protein dislocase activity"/>
    <property type="evidence" value="ECO:0007669"/>
    <property type="project" value="UniProtKB-ARBA"/>
</dbReference>
<accession>A0A2T0FCF5</accession>
<evidence type="ECO:0000256" key="14">
    <source>
        <dbReference type="ARBA" id="ARBA00023128"/>
    </source>
</evidence>
<gene>
    <name evidence="21" type="ORF">B9G98_00281</name>
</gene>
<dbReference type="GO" id="GO:0034982">
    <property type="term" value="P:mitochondrial protein processing"/>
    <property type="evidence" value="ECO:0007669"/>
    <property type="project" value="TreeGrafter"/>
</dbReference>
<dbReference type="GO" id="GO:0004176">
    <property type="term" value="F:ATP-dependent peptidase activity"/>
    <property type="evidence" value="ECO:0007669"/>
    <property type="project" value="InterPro"/>
</dbReference>
<dbReference type="GO" id="GO:0030163">
    <property type="term" value="P:protein catabolic process"/>
    <property type="evidence" value="ECO:0007669"/>
    <property type="project" value="UniProtKB-ARBA"/>
</dbReference>
<evidence type="ECO:0000256" key="8">
    <source>
        <dbReference type="ARBA" id="ARBA00022741"/>
    </source>
</evidence>
<dbReference type="InterPro" id="IPR050928">
    <property type="entry name" value="ATP-dep_Zn_Metalloprotease"/>
</dbReference>
<evidence type="ECO:0000256" key="13">
    <source>
        <dbReference type="ARBA" id="ARBA00023049"/>
    </source>
</evidence>
<dbReference type="InterPro" id="IPR027417">
    <property type="entry name" value="P-loop_NTPase"/>
</dbReference>
<evidence type="ECO:0000256" key="2">
    <source>
        <dbReference type="ARBA" id="ARBA00004225"/>
    </source>
</evidence>
<evidence type="ECO:0000256" key="3">
    <source>
        <dbReference type="ARBA" id="ARBA00010044"/>
    </source>
</evidence>
<dbReference type="InterPro" id="IPR003960">
    <property type="entry name" value="ATPase_AAA_CS"/>
</dbReference>
<dbReference type="Gene3D" id="3.40.50.300">
    <property type="entry name" value="P-loop containing nucleotide triphosphate hydrolases"/>
    <property type="match status" value="1"/>
</dbReference>
<dbReference type="GO" id="GO:0006465">
    <property type="term" value="P:signal peptide processing"/>
    <property type="evidence" value="ECO:0007669"/>
    <property type="project" value="UniProtKB-ARBA"/>
</dbReference>
<feature type="region of interest" description="Disordered" evidence="18">
    <location>
        <begin position="63"/>
        <end position="128"/>
    </location>
</feature>
<comment type="similarity">
    <text evidence="4">In the N-terminal section; belongs to the AAA ATPase family.</text>
</comment>
<dbReference type="Proteomes" id="UP000238350">
    <property type="component" value="Unassembled WGS sequence"/>
</dbReference>
<evidence type="ECO:0000256" key="19">
    <source>
        <dbReference type="SAM" id="Phobius"/>
    </source>
</evidence>
<dbReference type="GO" id="GO:0097002">
    <property type="term" value="C:mitochondrial inner boundary membrane"/>
    <property type="evidence" value="ECO:0007669"/>
    <property type="project" value="UniProtKB-ARBA"/>
</dbReference>
<dbReference type="InterPro" id="IPR037219">
    <property type="entry name" value="Peptidase_M41-like"/>
</dbReference>
<dbReference type="Gene3D" id="1.20.58.760">
    <property type="entry name" value="Peptidase M41"/>
    <property type="match status" value="1"/>
</dbReference>
<dbReference type="Gene3D" id="1.10.8.60">
    <property type="match status" value="1"/>
</dbReference>
<dbReference type="Pfam" id="PF01434">
    <property type="entry name" value="Peptidase_M41"/>
    <property type="match status" value="1"/>
</dbReference>
<evidence type="ECO:0000256" key="17">
    <source>
        <dbReference type="ARBA" id="ARBA00065348"/>
    </source>
</evidence>
<feature type="transmembrane region" description="Helical" evidence="19">
    <location>
        <begin position="242"/>
        <end position="261"/>
    </location>
</feature>
<dbReference type="Pfam" id="PF06480">
    <property type="entry name" value="FtsH_ext"/>
    <property type="match status" value="1"/>
</dbReference>
<feature type="domain" description="AAA+ ATPase" evidence="20">
    <location>
        <begin position="334"/>
        <end position="474"/>
    </location>
</feature>
<dbReference type="GO" id="GO:0065003">
    <property type="term" value="P:protein-containing complex assembly"/>
    <property type="evidence" value="ECO:0007669"/>
    <property type="project" value="UniProtKB-ARBA"/>
</dbReference>
<evidence type="ECO:0000256" key="5">
    <source>
        <dbReference type="ARBA" id="ARBA00022670"/>
    </source>
</evidence>
<keyword evidence="11" id="KW-0067">ATP-binding</keyword>
<evidence type="ECO:0000256" key="4">
    <source>
        <dbReference type="ARBA" id="ARBA00010550"/>
    </source>
</evidence>
<feature type="compositionally biased region" description="Basic and acidic residues" evidence="18">
    <location>
        <begin position="111"/>
        <end position="128"/>
    </location>
</feature>
<evidence type="ECO:0000256" key="1">
    <source>
        <dbReference type="ARBA" id="ARBA00001947"/>
    </source>
</evidence>
<dbReference type="STRING" id="45607.A0A2T0FCF5"/>
<organism evidence="21 22">
    <name type="scientific">Wickerhamiella sorbophila</name>
    <dbReference type="NCBI Taxonomy" id="45607"/>
    <lineage>
        <taxon>Eukaryota</taxon>
        <taxon>Fungi</taxon>
        <taxon>Dikarya</taxon>
        <taxon>Ascomycota</taxon>
        <taxon>Saccharomycotina</taxon>
        <taxon>Dipodascomycetes</taxon>
        <taxon>Dipodascales</taxon>
        <taxon>Trichomonascaceae</taxon>
        <taxon>Wickerhamiella</taxon>
    </lineage>
</organism>
<comment type="caution">
    <text evidence="21">The sequence shown here is derived from an EMBL/GenBank/DDBJ whole genome shotgun (WGS) entry which is preliminary data.</text>
</comment>
<dbReference type="PANTHER" id="PTHR43655:SF14">
    <property type="entry name" value="MITOCHONDRIAL RESPIRATORY CHAIN COMPLEXES ASSEMBLY PROTEIN YTA12"/>
    <property type="match status" value="1"/>
</dbReference>
<dbReference type="GO" id="GO:0004222">
    <property type="term" value="F:metalloendopeptidase activity"/>
    <property type="evidence" value="ECO:0007669"/>
    <property type="project" value="InterPro"/>
</dbReference>
<keyword evidence="14" id="KW-0496">Mitochondrion</keyword>
<dbReference type="GO" id="GO:0005745">
    <property type="term" value="C:m-AAA complex"/>
    <property type="evidence" value="ECO:0007669"/>
    <property type="project" value="TreeGrafter"/>
</dbReference>
<dbReference type="CDD" id="cd19501">
    <property type="entry name" value="RecA-like_FtsH"/>
    <property type="match status" value="1"/>
</dbReference>
<evidence type="ECO:0000256" key="16">
    <source>
        <dbReference type="ARBA" id="ARBA00048778"/>
    </source>
</evidence>
<keyword evidence="15 19" id="KW-0472">Membrane</keyword>
<keyword evidence="6 19" id="KW-0812">Transmembrane</keyword>
<dbReference type="PANTHER" id="PTHR43655">
    <property type="entry name" value="ATP-DEPENDENT PROTEASE"/>
    <property type="match status" value="1"/>
</dbReference>
<dbReference type="InterPro" id="IPR003959">
    <property type="entry name" value="ATPase_AAA_core"/>
</dbReference>
<dbReference type="Pfam" id="PF00004">
    <property type="entry name" value="AAA"/>
    <property type="match status" value="1"/>
</dbReference>
<dbReference type="GO" id="GO:0016887">
    <property type="term" value="F:ATP hydrolysis activity"/>
    <property type="evidence" value="ECO:0007669"/>
    <property type="project" value="InterPro"/>
</dbReference>
<dbReference type="SUPFAM" id="SSF140990">
    <property type="entry name" value="FtsH protease domain-like"/>
    <property type="match status" value="1"/>
</dbReference>
<dbReference type="InterPro" id="IPR003593">
    <property type="entry name" value="AAA+_ATPase"/>
</dbReference>
<evidence type="ECO:0000256" key="10">
    <source>
        <dbReference type="ARBA" id="ARBA00022833"/>
    </source>
</evidence>
<comment type="cofactor">
    <cofactor evidence="1">
        <name>Zn(2+)</name>
        <dbReference type="ChEBI" id="CHEBI:29105"/>
    </cofactor>
</comment>
<evidence type="ECO:0000256" key="6">
    <source>
        <dbReference type="ARBA" id="ARBA00022692"/>
    </source>
</evidence>
<keyword evidence="22" id="KW-1185">Reference proteome</keyword>
<reference evidence="21 22" key="1">
    <citation type="submission" date="2017-04" db="EMBL/GenBank/DDBJ databases">
        <title>Genome sequencing of [Candida] sorbophila.</title>
        <authorList>
            <person name="Ahn J.O."/>
        </authorList>
    </citation>
    <scope>NUCLEOTIDE SEQUENCE [LARGE SCALE GENOMIC DNA]</scope>
    <source>
        <strain evidence="21 22">DS02</strain>
    </source>
</reference>
<feature type="transmembrane region" description="Helical" evidence="19">
    <location>
        <begin position="131"/>
        <end position="155"/>
    </location>
</feature>
<dbReference type="InterPro" id="IPR011546">
    <property type="entry name" value="Pept_M41_FtsH_extracell"/>
</dbReference>
<keyword evidence="9" id="KW-0378">Hydrolase</keyword>
<evidence type="ECO:0000256" key="12">
    <source>
        <dbReference type="ARBA" id="ARBA00022989"/>
    </source>
</evidence>
<evidence type="ECO:0000256" key="11">
    <source>
        <dbReference type="ARBA" id="ARBA00022840"/>
    </source>
</evidence>
<dbReference type="PROSITE" id="PS00674">
    <property type="entry name" value="AAA"/>
    <property type="match status" value="1"/>
</dbReference>
<evidence type="ECO:0000313" key="22">
    <source>
        <dbReference type="Proteomes" id="UP000238350"/>
    </source>
</evidence>
<dbReference type="GO" id="GO:0005524">
    <property type="term" value="F:ATP binding"/>
    <property type="evidence" value="ECO:0007669"/>
    <property type="project" value="UniProtKB-KW"/>
</dbReference>
<dbReference type="FunFam" id="3.40.50.300:FF:000001">
    <property type="entry name" value="ATP-dependent zinc metalloprotease FtsH"/>
    <property type="match status" value="1"/>
</dbReference>
<dbReference type="GO" id="GO:0008270">
    <property type="term" value="F:zinc ion binding"/>
    <property type="evidence" value="ECO:0007669"/>
    <property type="project" value="InterPro"/>
</dbReference>
<dbReference type="SUPFAM" id="SSF52540">
    <property type="entry name" value="P-loop containing nucleoside triphosphate hydrolases"/>
    <property type="match status" value="1"/>
</dbReference>
<keyword evidence="13" id="KW-0482">Metalloprotease</keyword>
<keyword evidence="12 19" id="KW-1133">Transmembrane helix</keyword>
<evidence type="ECO:0000256" key="7">
    <source>
        <dbReference type="ARBA" id="ARBA00022723"/>
    </source>
</evidence>
<dbReference type="FunFam" id="1.10.8.60:FF:000019">
    <property type="entry name" value="AFG3-like AAA ATPase 2"/>
    <property type="match status" value="1"/>
</dbReference>
<dbReference type="InterPro" id="IPR000642">
    <property type="entry name" value="Peptidase_M41"/>
</dbReference>
<keyword evidence="5" id="KW-0645">Protease</keyword>
<dbReference type="NCBIfam" id="TIGR01241">
    <property type="entry name" value="FtsH_fam"/>
    <property type="match status" value="1"/>
</dbReference>
<dbReference type="HAMAP" id="MF_01458">
    <property type="entry name" value="FtsH"/>
    <property type="match status" value="1"/>
</dbReference>
<evidence type="ECO:0000313" key="21">
    <source>
        <dbReference type="EMBL" id="PRT52661.1"/>
    </source>
</evidence>
<dbReference type="RefSeq" id="XP_024662607.1">
    <property type="nucleotide sequence ID" value="XM_024806839.1"/>
</dbReference>
<sequence>MLKVAPRQVLKGALFGRPGALNAVRMSRSVLPLVNSMPAVLSVRFFGGSPLCEHEDKRTRRWGSLRRQQRLRQVNRDAEESEPAAQTKRAENRRTNTDPKQEPDEDEEPSDEKPKDEKPKDKKGKNEPNDLINIEINATHILWVILGTIFIFSFLSSGETGHEVTYQEFRAKYLDRGEVTKLQVINNSVVRVFTRQSGEAAACYFTIGSVETLERHLKEAQDALNIAQRDRIPVAYVEEGNLAAFLFGLIPTLMFLGFLVWMGRKTAQRAGGGAGGPGGVFGIGKTKAQRFSATNEVKVRFADVAGMDEPKLEIMEFVQFLKNPKRYERLGAKIPRGAILSGAPGTGKTLLAKATAGEAGVPFYAVSGSEFVEMFSGVGASRVRDLFKKAKAEAPSMIWIDEIDAIGKSRSGPNIRGGNDEREATLNQLLVEMDGFGSNDHVVVMAGTNRADVLDTALLRPGRFDRHIQIDLPTLEGRKDIYEVHLKKVKYDKDIAELAGKLAAMTPGFSGADIANCCNEAALAAARSGSSQVEMPHFEQAIDRVIAGLERRSRVLPTDKRKIVAYHEAGHAVCGWFLRYADPLVKVTIVPHGAAALGYAQLLPSDNNITTENRMIDLMTVALGGRVSEEIFFPSVTVGASDDFKRITGIARAMVCDYGMSPEIGAVRLERQQGSVAKGYSDHTDSIIDQEVSRIIGDAHKRCKELLSSKREAVEAVAKELLSKEVLTRNDLVRLLGERPFKENEHEAFKKYLDKQ</sequence>
<dbReference type="SMART" id="SM00382">
    <property type="entry name" value="AAA"/>
    <property type="match status" value="1"/>
</dbReference>
<dbReference type="EMBL" id="NDIQ01000001">
    <property type="protein sequence ID" value="PRT52661.1"/>
    <property type="molecule type" value="Genomic_DNA"/>
</dbReference>
<dbReference type="InterPro" id="IPR041569">
    <property type="entry name" value="AAA_lid_3"/>
</dbReference>
<keyword evidence="7" id="KW-0479">Metal-binding</keyword>
<dbReference type="FunFam" id="1.20.58.760:FF:000003">
    <property type="entry name" value="AFG3-like AAA ATPase 2"/>
    <property type="match status" value="1"/>
</dbReference>
<dbReference type="Pfam" id="PF17862">
    <property type="entry name" value="AAA_lid_3"/>
    <property type="match status" value="1"/>
</dbReference>
<proteinExistence type="inferred from homology"/>
<comment type="similarity">
    <text evidence="3">In the C-terminal section; belongs to the peptidase M41 family.</text>
</comment>
<name>A0A2T0FCF5_9ASCO</name>
<comment type="subunit">
    <text evidence="17">Component of the 850 kDa m-AAA protease complex, a heterohexamer composed of YTA12/RCA1 and YTA10/AFG3. Associates with the prohibitin complex, composed of PHB1 and PHB2, inhibiting the activity of the m-AAA protease complex.</text>
</comment>
<protein>
    <submittedName>
        <fullName evidence="21">Mitochondrial respiratory chain complexes assembly protein YTA12</fullName>
    </submittedName>
</protein>
<dbReference type="AlphaFoldDB" id="A0A2T0FCF5"/>
<feature type="compositionally biased region" description="Basic and acidic residues" evidence="18">
    <location>
        <begin position="88"/>
        <end position="102"/>
    </location>
</feature>
<comment type="subcellular location">
    <subcellularLocation>
        <location evidence="2">Mitochondrion membrane</location>
        <topology evidence="2">Multi-pass membrane protein</topology>
    </subcellularLocation>
</comment>
<evidence type="ECO:0000259" key="20">
    <source>
        <dbReference type="SMART" id="SM00382"/>
    </source>
</evidence>